<reference evidence="2 3" key="1">
    <citation type="submission" date="2017-07" db="EMBL/GenBank/DDBJ databases">
        <authorList>
            <person name="Talla V."/>
            <person name="Backstrom N."/>
        </authorList>
    </citation>
    <scope>NUCLEOTIDE SEQUENCE [LARGE SCALE GENOMIC DNA]</scope>
</reference>
<accession>A0A5E4Q7H9</accession>
<feature type="compositionally biased region" description="Polar residues" evidence="1">
    <location>
        <begin position="915"/>
        <end position="926"/>
    </location>
</feature>
<feature type="compositionally biased region" description="Acidic residues" evidence="1">
    <location>
        <begin position="243"/>
        <end position="259"/>
    </location>
</feature>
<feature type="compositionally biased region" description="Polar residues" evidence="1">
    <location>
        <begin position="496"/>
        <end position="506"/>
    </location>
</feature>
<feature type="region of interest" description="Disordered" evidence="1">
    <location>
        <begin position="423"/>
        <end position="446"/>
    </location>
</feature>
<feature type="compositionally biased region" description="Basic and acidic residues" evidence="1">
    <location>
        <begin position="14"/>
        <end position="28"/>
    </location>
</feature>
<feature type="compositionally biased region" description="Basic and acidic residues" evidence="1">
    <location>
        <begin position="689"/>
        <end position="703"/>
    </location>
</feature>
<name>A0A5E4Q7H9_9NEOP</name>
<feature type="region of interest" description="Disordered" evidence="1">
    <location>
        <begin position="891"/>
        <end position="938"/>
    </location>
</feature>
<keyword evidence="3" id="KW-1185">Reference proteome</keyword>
<feature type="region of interest" description="Disordered" evidence="1">
    <location>
        <begin position="471"/>
        <end position="531"/>
    </location>
</feature>
<feature type="region of interest" description="Disordered" evidence="1">
    <location>
        <begin position="148"/>
        <end position="378"/>
    </location>
</feature>
<dbReference type="EMBL" id="FZQP02001670">
    <property type="protein sequence ID" value="VVC93522.1"/>
    <property type="molecule type" value="Genomic_DNA"/>
</dbReference>
<gene>
    <name evidence="2" type="ORF">LSINAPIS_LOCUS5693</name>
</gene>
<feature type="compositionally biased region" description="Polar residues" evidence="1">
    <location>
        <begin position="768"/>
        <end position="777"/>
    </location>
</feature>
<feature type="compositionally biased region" description="Basic and acidic residues" evidence="1">
    <location>
        <begin position="366"/>
        <end position="378"/>
    </location>
</feature>
<dbReference type="Proteomes" id="UP000324832">
    <property type="component" value="Unassembled WGS sequence"/>
</dbReference>
<evidence type="ECO:0008006" key="4">
    <source>
        <dbReference type="Google" id="ProtNLM"/>
    </source>
</evidence>
<feature type="region of interest" description="Disordered" evidence="1">
    <location>
        <begin position="951"/>
        <end position="990"/>
    </location>
</feature>
<protein>
    <recommendedName>
        <fullName evidence="4">Protein slender lobes</fullName>
    </recommendedName>
</protein>
<feature type="region of interest" description="Disordered" evidence="1">
    <location>
        <begin position="1"/>
        <end position="38"/>
    </location>
</feature>
<feature type="compositionally biased region" description="Basic residues" evidence="1">
    <location>
        <begin position="898"/>
        <end position="909"/>
    </location>
</feature>
<evidence type="ECO:0000256" key="1">
    <source>
        <dbReference type="SAM" id="MobiDB-lite"/>
    </source>
</evidence>
<feature type="compositionally biased region" description="Basic residues" evidence="1">
    <location>
        <begin position="638"/>
        <end position="648"/>
    </location>
</feature>
<feature type="compositionally biased region" description="Polar residues" evidence="1">
    <location>
        <begin position="336"/>
        <end position="365"/>
    </location>
</feature>
<feature type="compositionally biased region" description="Polar residues" evidence="1">
    <location>
        <begin position="738"/>
        <end position="755"/>
    </location>
</feature>
<feature type="compositionally biased region" description="Polar residues" evidence="1">
    <location>
        <begin position="620"/>
        <end position="630"/>
    </location>
</feature>
<feature type="compositionally biased region" description="Basic and acidic residues" evidence="1">
    <location>
        <begin position="263"/>
        <end position="294"/>
    </location>
</feature>
<feature type="compositionally biased region" description="Basic and acidic residues" evidence="1">
    <location>
        <begin position="507"/>
        <end position="524"/>
    </location>
</feature>
<feature type="compositionally biased region" description="Basic and acidic residues" evidence="1">
    <location>
        <begin position="954"/>
        <end position="975"/>
    </location>
</feature>
<organism evidence="2 3">
    <name type="scientific">Leptidea sinapis</name>
    <dbReference type="NCBI Taxonomy" id="189913"/>
    <lineage>
        <taxon>Eukaryota</taxon>
        <taxon>Metazoa</taxon>
        <taxon>Ecdysozoa</taxon>
        <taxon>Arthropoda</taxon>
        <taxon>Hexapoda</taxon>
        <taxon>Insecta</taxon>
        <taxon>Pterygota</taxon>
        <taxon>Neoptera</taxon>
        <taxon>Endopterygota</taxon>
        <taxon>Lepidoptera</taxon>
        <taxon>Glossata</taxon>
        <taxon>Ditrysia</taxon>
        <taxon>Papilionoidea</taxon>
        <taxon>Pieridae</taxon>
        <taxon>Dismorphiinae</taxon>
        <taxon>Leptidea</taxon>
    </lineage>
</organism>
<dbReference type="AlphaFoldDB" id="A0A5E4Q7H9"/>
<sequence length="1146" mass="128552">MDVDETMPESFIIDTEKTDSETAHKENPSHQSQVSLLEKSDFKQKEISVSQNLDKTENKSTLILSEVKDNSLNATSKLRKSSIIANNSKILSNSAVELDNTHNIDTNKKNLSLNCLTSTPLQNKTLKKVAVPLNASIITHNIDTNEIDKNQTNKHKLHTSKPSSNLDSSDEESSEGGSPEKNDLLSNEASDAGDDYESGDSRDEEDRRYEEQNEIIEKGQTLTSEDASCDDSDYEKDSFIVSSDEEDDQLLEGTDDDLSMSDNELKMTTKSKEKYNSRMIKEQKKASREMYEARHKSKKLKSNTSPEIQNTDSSDSSDSEVEKQIKQKKRIRMRLNSENLSENGSKTSSFQNRLSTSRKSNSLSESAHDKSNISEKEMTVVNEALEENDPLETVKKEPNSSLQCVNSTFNFVDAEYANNTQVNKDISNDPLEANTADDTSSDEDTNNIIQNYDSVLSNLNKSKQSKNKLVDTSLNLKNETKNKANKQRASIVDELNLTQPKSNLSSVREKSQTDKPKVDGKTDNQDEDSSDSIKLHLLFSEDSNQTADMNENNEMPLKQSEAVTDIRNNSDGDETDAPFKFFIDTKGDLDTANATRKGSCTDEVPTIDIDSDAPEETPIQHENNNDISLNESRDKTLNKSKSKKRKEKRNSNFVEEIHSTEPEQLATSFVKTPKSDKKKKQNISLNEDDGGKTPKGGEKKNRSVSEVIDIDQDEPISEANASIVKTPKSDKKKKKQNIAGNETSFGDGNNVNVSLVKTPKSDKKKKQNISANENNLQDLDESAPVNFANASLAKSPKSDKKKKQKTSTDANNLEDNIEPIHNVEVPVKTPKRDKKKKQNLSASDNNLQFCDESILNVASKVPTPKSDKKKKNNSECDVDIIDRNTETDAHLLSESLSKARKGDKKKKRKSERDNSTSLGDGSLNESNQKRKRMASPDLMKEDYILASASIVQEKQNKKPKIDGEGNQDKQSNKLERTKKRKIRNDDEDVSAKKMKTSYLDTVGVSRLSAALLNKLDEKPRTNPKPPKRLRLISTSNFSVSEVGRRNKPSLFLEETVCLDQDLPVKKKSTSRMQKPRVLPTLPTAISSSSGYTTNFKIKTLPTDLRFVAEANSSENFRQNHLFNKKIKRLGTYELYKRQRNVKLTKF</sequence>
<feature type="compositionally biased region" description="Polar residues" evidence="1">
    <location>
        <begin position="302"/>
        <end position="311"/>
    </location>
</feature>
<evidence type="ECO:0000313" key="3">
    <source>
        <dbReference type="Proteomes" id="UP000324832"/>
    </source>
</evidence>
<evidence type="ECO:0000313" key="2">
    <source>
        <dbReference type="EMBL" id="VVC93522.1"/>
    </source>
</evidence>
<feature type="compositionally biased region" description="Basic residues" evidence="1">
    <location>
        <begin position="829"/>
        <end position="838"/>
    </location>
</feature>
<feature type="region of interest" description="Disordered" evidence="1">
    <location>
        <begin position="590"/>
        <end position="844"/>
    </location>
</feature>
<feature type="compositionally biased region" description="Basic and acidic residues" evidence="1">
    <location>
        <begin position="199"/>
        <end position="217"/>
    </location>
</feature>
<proteinExistence type="predicted"/>